<reference evidence="2 3" key="1">
    <citation type="submission" date="2019-06" db="EMBL/GenBank/DDBJ databases">
        <title>WGS assembly of Gossypium darwinii.</title>
        <authorList>
            <person name="Chen Z.J."/>
            <person name="Sreedasyam A."/>
            <person name="Ando A."/>
            <person name="Song Q."/>
            <person name="De L."/>
            <person name="Hulse-Kemp A."/>
            <person name="Ding M."/>
            <person name="Ye W."/>
            <person name="Kirkbride R."/>
            <person name="Jenkins J."/>
            <person name="Plott C."/>
            <person name="Lovell J."/>
            <person name="Lin Y.-M."/>
            <person name="Vaughn R."/>
            <person name="Liu B."/>
            <person name="Li W."/>
            <person name="Simpson S."/>
            <person name="Scheffler B."/>
            <person name="Saski C."/>
            <person name="Grover C."/>
            <person name="Hu G."/>
            <person name="Conover J."/>
            <person name="Carlson J."/>
            <person name="Shu S."/>
            <person name="Boston L."/>
            <person name="Williams M."/>
            <person name="Peterson D."/>
            <person name="Mcgee K."/>
            <person name="Jones D."/>
            <person name="Wendel J."/>
            <person name="Stelly D."/>
            <person name="Grimwood J."/>
            <person name="Schmutz J."/>
        </authorList>
    </citation>
    <scope>NUCLEOTIDE SEQUENCE [LARGE SCALE GENOMIC DNA]</scope>
    <source>
        <strain evidence="2">1808015.09</strain>
    </source>
</reference>
<dbReference type="Proteomes" id="UP000323506">
    <property type="component" value="Chromosome A01"/>
</dbReference>
<dbReference type="InterPro" id="IPR011990">
    <property type="entry name" value="TPR-like_helical_dom_sf"/>
</dbReference>
<gene>
    <name evidence="2" type="ORF">ES288_A01G028500v1</name>
</gene>
<protein>
    <recommendedName>
        <fullName evidence="1">Cdc23 domain-containing protein</fullName>
    </recommendedName>
</protein>
<evidence type="ECO:0000313" key="2">
    <source>
        <dbReference type="EMBL" id="TYH29645.1"/>
    </source>
</evidence>
<dbReference type="EMBL" id="CM017688">
    <property type="protein sequence ID" value="TYH29645.1"/>
    <property type="molecule type" value="Genomic_DNA"/>
</dbReference>
<organism evidence="2 3">
    <name type="scientific">Gossypium darwinii</name>
    <name type="common">Darwin's cotton</name>
    <name type="synonym">Gossypium barbadense var. darwinii</name>
    <dbReference type="NCBI Taxonomy" id="34276"/>
    <lineage>
        <taxon>Eukaryota</taxon>
        <taxon>Viridiplantae</taxon>
        <taxon>Streptophyta</taxon>
        <taxon>Embryophyta</taxon>
        <taxon>Tracheophyta</taxon>
        <taxon>Spermatophyta</taxon>
        <taxon>Magnoliopsida</taxon>
        <taxon>eudicotyledons</taxon>
        <taxon>Gunneridae</taxon>
        <taxon>Pentapetalae</taxon>
        <taxon>rosids</taxon>
        <taxon>malvids</taxon>
        <taxon>Malvales</taxon>
        <taxon>Malvaceae</taxon>
        <taxon>Malvoideae</taxon>
        <taxon>Gossypium</taxon>
    </lineage>
</organism>
<sequence length="84" mass="9517">MGSIRPDPALEKEEEMIELEGPLSKSDAVNRELVSLERELATLSKNNMIDPFGLYLYGLVLKEKGNENLARKVFVESVNSYSWN</sequence>
<evidence type="ECO:0000313" key="3">
    <source>
        <dbReference type="Proteomes" id="UP000323506"/>
    </source>
</evidence>
<dbReference type="GO" id="GO:0005680">
    <property type="term" value="C:anaphase-promoting complex"/>
    <property type="evidence" value="ECO:0007669"/>
    <property type="project" value="InterPro"/>
</dbReference>
<accession>A0A5D2HH86</accession>
<dbReference type="InterPro" id="IPR007192">
    <property type="entry name" value="APC8"/>
</dbReference>
<dbReference type="AlphaFoldDB" id="A0A5D2HH86"/>
<feature type="domain" description="Cdc23" evidence="1">
    <location>
        <begin position="12"/>
        <end position="84"/>
    </location>
</feature>
<evidence type="ECO:0000259" key="1">
    <source>
        <dbReference type="Pfam" id="PF04049"/>
    </source>
</evidence>
<proteinExistence type="predicted"/>
<dbReference type="Pfam" id="PF04049">
    <property type="entry name" value="ANAPC8"/>
    <property type="match status" value="1"/>
</dbReference>
<name>A0A5D2HH86_GOSDA</name>
<dbReference type="Gene3D" id="1.25.40.10">
    <property type="entry name" value="Tetratricopeptide repeat domain"/>
    <property type="match status" value="1"/>
</dbReference>
<keyword evidence="3" id="KW-1185">Reference proteome</keyword>